<dbReference type="RefSeq" id="WP_014201035.1">
    <property type="nucleotide sequence ID" value="NC_016599.1"/>
</dbReference>
<dbReference type="SUPFAM" id="SSF50952">
    <property type="entry name" value="Soluble quinoprotein glucose dehydrogenase"/>
    <property type="match status" value="1"/>
</dbReference>
<evidence type="ECO:0000313" key="3">
    <source>
        <dbReference type="Proteomes" id="UP000005631"/>
    </source>
</evidence>
<proteinExistence type="predicted"/>
<dbReference type="eggNOG" id="COG2133">
    <property type="taxonomic scope" value="Bacteria"/>
</dbReference>
<dbReference type="InterPro" id="IPR054539">
    <property type="entry name" value="Beta-prop_PDH"/>
</dbReference>
<keyword evidence="3" id="KW-1185">Reference proteome</keyword>
<dbReference type="STRING" id="926562.Oweho_0660"/>
<dbReference type="EMBL" id="CP003156">
    <property type="protein sequence ID" value="AEV31674.1"/>
    <property type="molecule type" value="Genomic_DNA"/>
</dbReference>
<dbReference type="PROSITE" id="PS51257">
    <property type="entry name" value="PROKAR_LIPOPROTEIN"/>
    <property type="match status" value="1"/>
</dbReference>
<accession>G8R103</accession>
<sequence length="421" mass="46906">MFNKIAFCSLIVVTFSACNSTFIYKDEPLTPETKLDSSRGYGKVNPDSLAEPFSTKSVYNFSSVQGWEEGQTPKAPEGFNVELFAKELDQPRWLYELPNGDIVVSESKADRLSLFRDLNGDGLPDTSFVFKDDLNKPFGMLLMNNQFYLANTDAVLRFPYSDGDISLKGNGEKILDLPAGGYNNHWTRNLMASPDNSKIYVSVGSASNVGEHGMEVEKRRAGILEINPDGTGEKVYAWGLRNPVGMDWNPENGKLWTAVNERDALGDNLVPDYITSVQEDGFYGWPYTYFGNHIDPRWADDMPNDFSKAIVPDYGVGSHTASLGLAFYDKSAFPKKYQNGVFIGQHGSWNRTTLNGYCVLFVPFENGEPSGKPEYFLTGFISDLKDEKVYGRPVGVFILKDSSMLVTDDGGNVIWRVTANQ</sequence>
<dbReference type="OrthoDB" id="9811395at2"/>
<dbReference type="PANTHER" id="PTHR33546">
    <property type="entry name" value="LARGE, MULTIFUNCTIONAL SECRETED PROTEIN-RELATED"/>
    <property type="match status" value="1"/>
</dbReference>
<feature type="domain" description="Pyrroloquinoline quinone-dependent pyranose dehydrogenase beta-propeller" evidence="1">
    <location>
        <begin position="312"/>
        <end position="417"/>
    </location>
</feature>
<feature type="domain" description="Pyrroloquinoline quinone-dependent pyranose dehydrogenase beta-propeller" evidence="1">
    <location>
        <begin position="74"/>
        <end position="266"/>
    </location>
</feature>
<dbReference type="PANTHER" id="PTHR33546:SF1">
    <property type="entry name" value="LARGE, MULTIFUNCTIONAL SECRETED PROTEIN"/>
    <property type="match status" value="1"/>
</dbReference>
<dbReference type="PATRIC" id="fig|926562.3.peg.673"/>
<gene>
    <name evidence="2" type="ordered locus">Oweho_0660</name>
</gene>
<organism evidence="2 3">
    <name type="scientific">Owenweeksia hongkongensis (strain DSM 17368 / CIP 108786 / JCM 12287 / NRRL B-23963 / UST20020801)</name>
    <dbReference type="NCBI Taxonomy" id="926562"/>
    <lineage>
        <taxon>Bacteria</taxon>
        <taxon>Pseudomonadati</taxon>
        <taxon>Bacteroidota</taxon>
        <taxon>Flavobacteriia</taxon>
        <taxon>Flavobacteriales</taxon>
        <taxon>Owenweeksiaceae</taxon>
        <taxon>Owenweeksia</taxon>
    </lineage>
</organism>
<protein>
    <submittedName>
        <fullName evidence="2">Glucose/sorbosone dehydrogenase</fullName>
    </submittedName>
</protein>
<dbReference type="Pfam" id="PF22807">
    <property type="entry name" value="TrAA12"/>
    <property type="match status" value="2"/>
</dbReference>
<name>G8R103_OWEHD</name>
<evidence type="ECO:0000313" key="2">
    <source>
        <dbReference type="EMBL" id="AEV31674.1"/>
    </source>
</evidence>
<reference evidence="2 3" key="1">
    <citation type="journal article" date="2012" name="Stand. Genomic Sci.">
        <title>Genome sequence of the orange-pigmented seawater bacterium Owenweeksia hongkongensis type strain (UST20020801(T)).</title>
        <authorList>
            <person name="Riedel T."/>
            <person name="Held B."/>
            <person name="Nolan M."/>
            <person name="Lucas S."/>
            <person name="Lapidus A."/>
            <person name="Tice H."/>
            <person name="Del Rio T.G."/>
            <person name="Cheng J.F."/>
            <person name="Han C."/>
            <person name="Tapia R."/>
            <person name="Goodwin L.A."/>
            <person name="Pitluck S."/>
            <person name="Liolios K."/>
            <person name="Mavromatis K."/>
            <person name="Pagani I."/>
            <person name="Ivanova N."/>
            <person name="Mikhailova N."/>
            <person name="Pati A."/>
            <person name="Chen A."/>
            <person name="Palaniappan K."/>
            <person name="Rohde M."/>
            <person name="Tindall B.J."/>
            <person name="Detter J.C."/>
            <person name="Goker M."/>
            <person name="Woyke T."/>
            <person name="Bristow J."/>
            <person name="Eisen J.A."/>
            <person name="Markowitz V."/>
            <person name="Hugenholtz P."/>
            <person name="Klenk H.P."/>
            <person name="Kyrpides N.C."/>
        </authorList>
    </citation>
    <scope>NUCLEOTIDE SEQUENCE</scope>
    <source>
        <strain evidence="3">DSM 17368 / JCM 12287 / NRRL B-23963</strain>
    </source>
</reference>
<dbReference type="InterPro" id="IPR011042">
    <property type="entry name" value="6-blade_b-propeller_TolB-like"/>
</dbReference>
<dbReference type="HOGENOM" id="CLU_024435_0_0_10"/>
<dbReference type="Proteomes" id="UP000005631">
    <property type="component" value="Chromosome"/>
</dbReference>
<dbReference type="Gene3D" id="2.120.10.30">
    <property type="entry name" value="TolB, C-terminal domain"/>
    <property type="match status" value="1"/>
</dbReference>
<dbReference type="KEGG" id="oho:Oweho_0660"/>
<dbReference type="InterPro" id="IPR011041">
    <property type="entry name" value="Quinoprot_gluc/sorb_DH_b-prop"/>
</dbReference>
<dbReference type="AlphaFoldDB" id="G8R103"/>
<evidence type="ECO:0000259" key="1">
    <source>
        <dbReference type="Pfam" id="PF22807"/>
    </source>
</evidence>